<dbReference type="PANTHER" id="PTHR43677:SF4">
    <property type="entry name" value="QUINONE OXIDOREDUCTASE-LIKE PROTEIN 2"/>
    <property type="match status" value="1"/>
</dbReference>
<dbReference type="InterPro" id="IPR013154">
    <property type="entry name" value="ADH-like_N"/>
</dbReference>
<dbReference type="Pfam" id="PF00107">
    <property type="entry name" value="ADH_zinc_N"/>
    <property type="match status" value="1"/>
</dbReference>
<sequence length="910" mass="103098">MRAIVIDSYVDNIEQLKVTECRQPSINPDSDQVLIKVKSAGLNYFDLLVARGRYQLKPSLPFTLGSEFSGVVIATGSKSNLRVGDRVCGSNAFGAFAEYVVLKDKDVIKIPDMWSFEEAAGLYITYPTCYAALVHKAAAKSGEWCLIFGATGGIGLVAMKMAKALNLNVIAVVGSVEKQKEAKKFTENVICYNEKDWPIKIMKITDGKGVDVVIDPVGCVNDALKCVRWSGRIVVLGFAGGKIENVPTNKVLLKNASIHGLYWGNHAVSDPKLFRSIWKDMEELLKNPSVKPLICIEEKNGLQGVIKGLKDIENRKIYVEYNGFVYAEPDKILYYNKNNLERCEQVLDLTSNSRFTSYSGDVSNRKLYFTAQENGKITQFHYENRNSKVSDTFIPRQHRACRSVRLNKFSNFCAAGYDRSRNDNSLLLFNIENSKFDLIDQGCSNEAVISMEWINEFLLGVTLASRQIKIYDTRIPLNSSNAAINSKAIRGFKSDPMMPDRIAGFSDDGIVEIWDLRNTDQSILDLTFNGKKISHVSFSPNRNGLLGVLTSNSVFIDTVHIVKSFEESRPFNIWKCNQIHSSNIIDTFEWLEESSISALIRTSGTFDMIYYKEFPRYGWDNDNKILFERNGVFSCVKVKKEEDDVISVMKNRAVKGYSIDIENNLAILKDEYLRLMWLWIKQGSDFDPGILEDGIMKFVETENKLTSNLRFGVEGYHSDIRECLRKQLNSIYCDEKSLELQIFSFLRDLEISKAIDACEKAPPASPLRLLSSLLKGLENYPINKAFWWQELCQQVVSQLNEPKISAVIDFLITKDFESFLNNQSIRIVEKILFILKFCENANDALQKIADELCRNGGLHCLLITGFCNPLAFKVCQNYIDKSNDVQSVVLILSQFENNLSLPLYQKWSSM</sequence>
<dbReference type="Gene3D" id="3.90.180.10">
    <property type="entry name" value="Medium-chain alcohol dehydrogenases, catalytic domain"/>
    <property type="match status" value="1"/>
</dbReference>
<dbReference type="InterPro" id="IPR015943">
    <property type="entry name" value="WD40/YVTN_repeat-like_dom_sf"/>
</dbReference>
<dbReference type="GO" id="GO:0016491">
    <property type="term" value="F:oxidoreductase activity"/>
    <property type="evidence" value="ECO:0007669"/>
    <property type="project" value="InterPro"/>
</dbReference>
<dbReference type="Proteomes" id="UP000281549">
    <property type="component" value="Unassembled WGS sequence"/>
</dbReference>
<dbReference type="InterPro" id="IPR011032">
    <property type="entry name" value="GroES-like_sf"/>
</dbReference>
<dbReference type="PANTHER" id="PTHR43677">
    <property type="entry name" value="SHORT-CHAIN DEHYDROGENASE/REDUCTASE"/>
    <property type="match status" value="1"/>
</dbReference>
<proteinExistence type="predicted"/>
<evidence type="ECO:0000313" key="2">
    <source>
        <dbReference type="EMBL" id="RKP20531.1"/>
    </source>
</evidence>
<organism evidence="2 3">
    <name type="scientific">Rozella allomycis (strain CSF55)</name>
    <dbReference type="NCBI Taxonomy" id="988480"/>
    <lineage>
        <taxon>Eukaryota</taxon>
        <taxon>Fungi</taxon>
        <taxon>Fungi incertae sedis</taxon>
        <taxon>Cryptomycota</taxon>
        <taxon>Cryptomycota incertae sedis</taxon>
        <taxon>Rozella</taxon>
    </lineage>
</organism>
<dbReference type="InterPro" id="IPR020843">
    <property type="entry name" value="ER"/>
</dbReference>
<dbReference type="SMART" id="SM00829">
    <property type="entry name" value="PKS_ER"/>
    <property type="match status" value="1"/>
</dbReference>
<dbReference type="GO" id="GO:0005739">
    <property type="term" value="C:mitochondrion"/>
    <property type="evidence" value="ECO:0007669"/>
    <property type="project" value="TreeGrafter"/>
</dbReference>
<evidence type="ECO:0000313" key="3">
    <source>
        <dbReference type="Proteomes" id="UP000281549"/>
    </source>
</evidence>
<protein>
    <recommendedName>
        <fullName evidence="1">Enoyl reductase (ER) domain-containing protein</fullName>
    </recommendedName>
</protein>
<gene>
    <name evidence="2" type="ORF">ROZALSC1DRAFT_27988</name>
</gene>
<dbReference type="InterPro" id="IPR036322">
    <property type="entry name" value="WD40_repeat_dom_sf"/>
</dbReference>
<evidence type="ECO:0000259" key="1">
    <source>
        <dbReference type="SMART" id="SM00829"/>
    </source>
</evidence>
<dbReference type="SUPFAM" id="SSF50978">
    <property type="entry name" value="WD40 repeat-like"/>
    <property type="match status" value="1"/>
</dbReference>
<dbReference type="InterPro" id="IPR036291">
    <property type="entry name" value="NAD(P)-bd_dom_sf"/>
</dbReference>
<dbReference type="Pfam" id="PF21720">
    <property type="entry name" value="MIOS_WD40"/>
    <property type="match status" value="1"/>
</dbReference>
<dbReference type="EMBL" id="ML005050">
    <property type="protein sequence ID" value="RKP20531.1"/>
    <property type="molecule type" value="Genomic_DNA"/>
</dbReference>
<dbReference type="SUPFAM" id="SSF51735">
    <property type="entry name" value="NAD(P)-binding Rossmann-fold domains"/>
    <property type="match status" value="1"/>
</dbReference>
<dbReference type="Gene3D" id="2.130.10.10">
    <property type="entry name" value="YVTN repeat-like/Quinoprotein amine dehydrogenase"/>
    <property type="match status" value="1"/>
</dbReference>
<feature type="domain" description="Enoyl reductase (ER)" evidence="1">
    <location>
        <begin position="11"/>
        <end position="319"/>
    </location>
</feature>
<name>A0A4P9YNG3_ROZAC</name>
<accession>A0A4P9YNG3</accession>
<dbReference type="CDD" id="cd08241">
    <property type="entry name" value="QOR1"/>
    <property type="match status" value="1"/>
</dbReference>
<dbReference type="InterPro" id="IPR051397">
    <property type="entry name" value="Zn-ADH-like_protein"/>
</dbReference>
<dbReference type="Gene3D" id="3.40.50.720">
    <property type="entry name" value="NAD(P)-binding Rossmann-like Domain"/>
    <property type="match status" value="1"/>
</dbReference>
<dbReference type="AlphaFoldDB" id="A0A4P9YNG3"/>
<reference evidence="3" key="1">
    <citation type="journal article" date="2018" name="Nat. Microbiol.">
        <title>Leveraging single-cell genomics to expand the fungal tree of life.</title>
        <authorList>
            <person name="Ahrendt S.R."/>
            <person name="Quandt C.A."/>
            <person name="Ciobanu D."/>
            <person name="Clum A."/>
            <person name="Salamov A."/>
            <person name="Andreopoulos B."/>
            <person name="Cheng J.F."/>
            <person name="Woyke T."/>
            <person name="Pelin A."/>
            <person name="Henrissat B."/>
            <person name="Reynolds N.K."/>
            <person name="Benny G.L."/>
            <person name="Smith M.E."/>
            <person name="James T.Y."/>
            <person name="Grigoriev I.V."/>
        </authorList>
    </citation>
    <scope>NUCLEOTIDE SEQUENCE [LARGE SCALE GENOMIC DNA]</scope>
    <source>
        <strain evidence="3">CSF55</strain>
    </source>
</reference>
<dbReference type="Pfam" id="PF08240">
    <property type="entry name" value="ADH_N"/>
    <property type="match status" value="1"/>
</dbReference>
<dbReference type="SUPFAM" id="SSF50129">
    <property type="entry name" value="GroES-like"/>
    <property type="match status" value="1"/>
</dbReference>
<dbReference type="InterPro" id="IPR013149">
    <property type="entry name" value="ADH-like_C"/>
</dbReference>